<dbReference type="GO" id="GO:0000155">
    <property type="term" value="F:phosphorelay sensor kinase activity"/>
    <property type="evidence" value="ECO:0007669"/>
    <property type="project" value="InterPro"/>
</dbReference>
<dbReference type="InterPro" id="IPR036097">
    <property type="entry name" value="HisK_dim/P_sf"/>
</dbReference>
<organism evidence="7 8">
    <name type="scientific">Paraburkholderia dipogonis</name>
    <dbReference type="NCBI Taxonomy" id="1211383"/>
    <lineage>
        <taxon>Bacteria</taxon>
        <taxon>Pseudomonadati</taxon>
        <taxon>Pseudomonadota</taxon>
        <taxon>Betaproteobacteria</taxon>
        <taxon>Burkholderiales</taxon>
        <taxon>Burkholderiaceae</taxon>
        <taxon>Paraburkholderia</taxon>
    </lineage>
</organism>
<protein>
    <recommendedName>
        <fullName evidence="2">histidine kinase</fullName>
        <ecNumber evidence="2">2.7.13.3</ecNumber>
    </recommendedName>
</protein>
<feature type="domain" description="Histidine kinase" evidence="6">
    <location>
        <begin position="413"/>
        <end position="627"/>
    </location>
</feature>
<gene>
    <name evidence="7" type="ORF">E2553_05300</name>
</gene>
<keyword evidence="3" id="KW-0597">Phosphoprotein</keyword>
<dbReference type="CDD" id="cd00082">
    <property type="entry name" value="HisKA"/>
    <property type="match status" value="1"/>
</dbReference>
<evidence type="ECO:0000256" key="5">
    <source>
        <dbReference type="SAM" id="Phobius"/>
    </source>
</evidence>
<dbReference type="Gene3D" id="1.10.287.130">
    <property type="match status" value="1"/>
</dbReference>
<comment type="caution">
    <text evidence="7">The sequence shown here is derived from an EMBL/GenBank/DDBJ whole genome shotgun (WGS) entry which is preliminary data.</text>
</comment>
<dbReference type="SMART" id="SM00388">
    <property type="entry name" value="HisKA"/>
    <property type="match status" value="1"/>
</dbReference>
<feature type="region of interest" description="Disordered" evidence="4">
    <location>
        <begin position="637"/>
        <end position="658"/>
    </location>
</feature>
<sequence length="658" mass="70905">MIEECAPRISVAARAPRAFARGRVLGWLLAMTFGVSTCAYAGHTWRVVILPGADPTQPAVQEQIRAIRGAIASAAPDGVEFYTDSLDDLRFDAPELMPSFLALLKQKYQHKQIDVVIGLTDFALKFTERYHAEIWPGAPVIISSAADSRQKDIPPEFAYVPISFDIDGTLAIAETLQPGARQLVIVSGAAKLDRQLAQRATVAARARKTHDWTIAVWSGLSVAELQHRLATLDSNTAVLYTTMYRDNNGRTYFPYEAVAPMAKSSHAPIYGWYPTYFGHGMAAGSVISFETNGQLAGALAASILLGKTPAQGTTVAASTSRCIADAGVLEKLRLPVAALPENCELINVPPSLWREYRAIVLSAVSVVLLQALTIAALLWQRRYRRIAEDEATLRLDELSRAARFASAGELSASIAHEVGQPLGAILSNADAAGMMLDSGPETGELHSILADIRRDALRANQVVQRLRTLLQKHTTTLDPLDFDAALQEGLALLGPECRQRQIVVETAMSTDNAWVFGDRVQLQQVLINLAINALDAMENTLSPERILSVSTRVSGQGYELAVADRGHGIPLDAEQLLFDSLYTTKPHGMGLGLSIVRTIVATHGGRVSAAVREGGGSVFTVWLPAMPEAAMSTIRPESAKASENVVLGPQPETQGGQP</sequence>
<dbReference type="Gene3D" id="3.30.565.10">
    <property type="entry name" value="Histidine kinase-like ATPase, C-terminal domain"/>
    <property type="match status" value="1"/>
</dbReference>
<name>A0A4Y8N4J5_9BURK</name>
<keyword evidence="5" id="KW-1133">Transmembrane helix</keyword>
<keyword evidence="5" id="KW-0812">Transmembrane</keyword>
<evidence type="ECO:0000259" key="6">
    <source>
        <dbReference type="PROSITE" id="PS50109"/>
    </source>
</evidence>
<evidence type="ECO:0000313" key="7">
    <source>
        <dbReference type="EMBL" id="TFE44493.1"/>
    </source>
</evidence>
<dbReference type="Proteomes" id="UP000297385">
    <property type="component" value="Unassembled WGS sequence"/>
</dbReference>
<keyword evidence="5" id="KW-0472">Membrane</keyword>
<reference evidence="7 8" key="1">
    <citation type="submission" date="2019-03" db="EMBL/GenBank/DDBJ databases">
        <title>Complete Genome Sequence of Paraburkholderia dipogonis ICMP 19430T, a Nitrogen-fixing Symbiont of the South African Invasive Legume Dipogon lignosus in New Zealand.</title>
        <authorList>
            <person name="De Meyer S.E."/>
        </authorList>
    </citation>
    <scope>NUCLEOTIDE SEQUENCE [LARGE SCALE GENOMIC DNA]</scope>
    <source>
        <strain evidence="7 8">ICMP 19430</strain>
    </source>
</reference>
<accession>A0A4Y8N4J5</accession>
<dbReference type="SMART" id="SM00387">
    <property type="entry name" value="HATPase_c"/>
    <property type="match status" value="1"/>
</dbReference>
<comment type="catalytic activity">
    <reaction evidence="1">
        <text>ATP + protein L-histidine = ADP + protein N-phospho-L-histidine.</text>
        <dbReference type="EC" id="2.7.13.3"/>
    </reaction>
</comment>
<dbReference type="InterPro" id="IPR003661">
    <property type="entry name" value="HisK_dim/P_dom"/>
</dbReference>
<dbReference type="PROSITE" id="PS50109">
    <property type="entry name" value="HIS_KIN"/>
    <property type="match status" value="1"/>
</dbReference>
<evidence type="ECO:0000256" key="4">
    <source>
        <dbReference type="SAM" id="MobiDB-lite"/>
    </source>
</evidence>
<evidence type="ECO:0000256" key="2">
    <source>
        <dbReference type="ARBA" id="ARBA00012438"/>
    </source>
</evidence>
<dbReference type="EC" id="2.7.13.3" evidence="2"/>
<dbReference type="InterPro" id="IPR004358">
    <property type="entry name" value="Sig_transdc_His_kin-like_C"/>
</dbReference>
<dbReference type="InterPro" id="IPR036890">
    <property type="entry name" value="HATPase_C_sf"/>
</dbReference>
<dbReference type="PRINTS" id="PR00344">
    <property type="entry name" value="BCTRLSENSOR"/>
</dbReference>
<dbReference type="PANTHER" id="PTHR43065">
    <property type="entry name" value="SENSOR HISTIDINE KINASE"/>
    <property type="match status" value="1"/>
</dbReference>
<evidence type="ECO:0000256" key="3">
    <source>
        <dbReference type="ARBA" id="ARBA00022553"/>
    </source>
</evidence>
<evidence type="ECO:0000313" key="8">
    <source>
        <dbReference type="Proteomes" id="UP000297385"/>
    </source>
</evidence>
<dbReference type="AlphaFoldDB" id="A0A4Y8N4J5"/>
<dbReference type="SUPFAM" id="SSF55874">
    <property type="entry name" value="ATPase domain of HSP90 chaperone/DNA topoisomerase II/histidine kinase"/>
    <property type="match status" value="1"/>
</dbReference>
<dbReference type="PANTHER" id="PTHR43065:SF42">
    <property type="entry name" value="TWO-COMPONENT SENSOR PPRA"/>
    <property type="match status" value="1"/>
</dbReference>
<proteinExistence type="predicted"/>
<dbReference type="InterPro" id="IPR003594">
    <property type="entry name" value="HATPase_dom"/>
</dbReference>
<dbReference type="EMBL" id="SNVI01000001">
    <property type="protein sequence ID" value="TFE44493.1"/>
    <property type="molecule type" value="Genomic_DNA"/>
</dbReference>
<dbReference type="Pfam" id="PF02518">
    <property type="entry name" value="HATPase_c"/>
    <property type="match status" value="1"/>
</dbReference>
<evidence type="ECO:0000256" key="1">
    <source>
        <dbReference type="ARBA" id="ARBA00000085"/>
    </source>
</evidence>
<dbReference type="SUPFAM" id="SSF47384">
    <property type="entry name" value="Homodimeric domain of signal transducing histidine kinase"/>
    <property type="match status" value="1"/>
</dbReference>
<dbReference type="InterPro" id="IPR005467">
    <property type="entry name" value="His_kinase_dom"/>
</dbReference>
<feature type="transmembrane region" description="Helical" evidence="5">
    <location>
        <begin position="24"/>
        <end position="42"/>
    </location>
</feature>